<dbReference type="EMBL" id="VUOA01000034">
    <property type="protein sequence ID" value="KAA2235683.1"/>
    <property type="molecule type" value="Genomic_DNA"/>
</dbReference>
<proteinExistence type="predicted"/>
<protein>
    <recommendedName>
        <fullName evidence="1">BFD-like [2Fe-2S]-binding domain-containing protein</fullName>
    </recommendedName>
</protein>
<name>A0A5B2V871_9HYPH</name>
<organism evidence="2 3">
    <name type="scientific">Salinarimonas soli</name>
    <dbReference type="NCBI Taxonomy" id="1638099"/>
    <lineage>
        <taxon>Bacteria</taxon>
        <taxon>Pseudomonadati</taxon>
        <taxon>Pseudomonadota</taxon>
        <taxon>Alphaproteobacteria</taxon>
        <taxon>Hyphomicrobiales</taxon>
        <taxon>Salinarimonadaceae</taxon>
        <taxon>Salinarimonas</taxon>
    </lineage>
</organism>
<reference evidence="2 3" key="2">
    <citation type="submission" date="2019-09" db="EMBL/GenBank/DDBJ databases">
        <authorList>
            <person name="Jin C."/>
        </authorList>
    </citation>
    <scope>NUCLEOTIDE SEQUENCE [LARGE SCALE GENOMIC DNA]</scope>
    <source>
        <strain evidence="2 3">BN140002</strain>
    </source>
</reference>
<evidence type="ECO:0000259" key="1">
    <source>
        <dbReference type="Pfam" id="PF04324"/>
    </source>
</evidence>
<dbReference type="InterPro" id="IPR007419">
    <property type="entry name" value="BFD-like_2Fe2S-bd_dom"/>
</dbReference>
<dbReference type="InterPro" id="IPR041854">
    <property type="entry name" value="BFD-like_2Fe2S-bd_dom_sf"/>
</dbReference>
<sequence length="148" mass="15270">MRPLRPPAPFAAWAAGAFGEAALIEYANATAGIYRCAALVGDRLEAILFVGPAGDRLCWSAARAAFAATALDRDARIALLSGRTPEGGGALVCACFGVTLPAIRDAVRTGRAETPEALGALLRAGTNCGSCLPDLKRIIAHERTPASH</sequence>
<dbReference type="AlphaFoldDB" id="A0A5B2V871"/>
<dbReference type="Proteomes" id="UP000323142">
    <property type="component" value="Unassembled WGS sequence"/>
</dbReference>
<dbReference type="OrthoDB" id="9816402at2"/>
<dbReference type="Gene3D" id="1.10.10.1100">
    <property type="entry name" value="BFD-like [2Fe-2S]-binding domain"/>
    <property type="match status" value="1"/>
</dbReference>
<dbReference type="Pfam" id="PF04324">
    <property type="entry name" value="Fer2_BFD"/>
    <property type="match status" value="1"/>
</dbReference>
<evidence type="ECO:0000313" key="2">
    <source>
        <dbReference type="EMBL" id="KAA2235683.1"/>
    </source>
</evidence>
<evidence type="ECO:0000313" key="3">
    <source>
        <dbReference type="Proteomes" id="UP000323142"/>
    </source>
</evidence>
<reference evidence="2 3" key="1">
    <citation type="submission" date="2019-09" db="EMBL/GenBank/DDBJ databases">
        <title>Salinarimonas rosea gen. nov., sp. nov., a new member of the a-2 subgroup of the Proteobacteria.</title>
        <authorList>
            <person name="Liu J."/>
        </authorList>
    </citation>
    <scope>NUCLEOTIDE SEQUENCE [LARGE SCALE GENOMIC DNA]</scope>
    <source>
        <strain evidence="2 3">BN140002</strain>
    </source>
</reference>
<feature type="domain" description="BFD-like [2Fe-2S]-binding" evidence="1">
    <location>
        <begin position="91"/>
        <end position="140"/>
    </location>
</feature>
<accession>A0A5B2V871</accession>
<keyword evidence="3" id="KW-1185">Reference proteome</keyword>
<gene>
    <name evidence="2" type="ORF">F0L46_19445</name>
</gene>
<comment type="caution">
    <text evidence="2">The sequence shown here is derived from an EMBL/GenBank/DDBJ whole genome shotgun (WGS) entry which is preliminary data.</text>
</comment>